<organism evidence="2 3">
    <name type="scientific">Abeliophyllum distichum</name>
    <dbReference type="NCBI Taxonomy" id="126358"/>
    <lineage>
        <taxon>Eukaryota</taxon>
        <taxon>Viridiplantae</taxon>
        <taxon>Streptophyta</taxon>
        <taxon>Embryophyta</taxon>
        <taxon>Tracheophyta</taxon>
        <taxon>Spermatophyta</taxon>
        <taxon>Magnoliopsida</taxon>
        <taxon>eudicotyledons</taxon>
        <taxon>Gunneridae</taxon>
        <taxon>Pentapetalae</taxon>
        <taxon>asterids</taxon>
        <taxon>lamiids</taxon>
        <taxon>Lamiales</taxon>
        <taxon>Oleaceae</taxon>
        <taxon>Forsythieae</taxon>
        <taxon>Abeliophyllum</taxon>
    </lineage>
</organism>
<dbReference type="Pfam" id="PF02514">
    <property type="entry name" value="CobN-Mg_chel"/>
    <property type="match status" value="1"/>
</dbReference>
<feature type="domain" description="CobN/magnesium chelatase" evidence="1">
    <location>
        <begin position="3"/>
        <end position="99"/>
    </location>
</feature>
<dbReference type="PANTHER" id="PTHR44119">
    <property type="entry name" value="MAGNESIUM-CHELATASE SUBUNIT CHLH, CHLOROPLASTIC"/>
    <property type="match status" value="1"/>
</dbReference>
<name>A0ABD1TK07_9LAMI</name>
<dbReference type="PANTHER" id="PTHR44119:SF1">
    <property type="entry name" value="MAGNESIUM-CHELATASE SUBUNIT CHLH, CHLOROPLASTIC"/>
    <property type="match status" value="1"/>
</dbReference>
<dbReference type="AlphaFoldDB" id="A0ABD1TK07"/>
<reference evidence="3" key="1">
    <citation type="submission" date="2024-07" db="EMBL/GenBank/DDBJ databases">
        <title>Two chromosome-level genome assemblies of Korean endemic species Abeliophyllum distichum and Forsythia ovata (Oleaceae).</title>
        <authorList>
            <person name="Jang H."/>
        </authorList>
    </citation>
    <scope>NUCLEOTIDE SEQUENCE [LARGE SCALE GENOMIC DNA]</scope>
</reference>
<dbReference type="EMBL" id="JBFOLK010000005">
    <property type="protein sequence ID" value="KAL2513047.1"/>
    <property type="molecule type" value="Genomic_DNA"/>
</dbReference>
<dbReference type="InterPro" id="IPR003672">
    <property type="entry name" value="CobN/Mg_chltase"/>
</dbReference>
<sequence>MQTEKKVAITVFSSPPDKGNVGTAAYLNVFASIFSVLKDLKNDGGYNVESLPETSEALIEDTIHDKEAQFNSPNLNVAYKMSVREYQKRTGGSPLVISTLMEKTSWFTENSMEMSSLGFSPRLVMRVIQCSFYSPNQRAHTMGSQLIILWG</sequence>
<dbReference type="Proteomes" id="UP001604336">
    <property type="component" value="Unassembled WGS sequence"/>
</dbReference>
<evidence type="ECO:0000259" key="1">
    <source>
        <dbReference type="Pfam" id="PF02514"/>
    </source>
</evidence>
<evidence type="ECO:0000313" key="2">
    <source>
        <dbReference type="EMBL" id="KAL2513047.1"/>
    </source>
</evidence>
<proteinExistence type="predicted"/>
<protein>
    <submittedName>
        <fullName evidence="2">Magnesium-chelatase subunit ChlH</fullName>
    </submittedName>
</protein>
<keyword evidence="3" id="KW-1185">Reference proteome</keyword>
<accession>A0ABD1TK07</accession>
<evidence type="ECO:0000313" key="3">
    <source>
        <dbReference type="Proteomes" id="UP001604336"/>
    </source>
</evidence>
<gene>
    <name evidence="2" type="ORF">Adt_18647</name>
</gene>
<comment type="caution">
    <text evidence="2">The sequence shown here is derived from an EMBL/GenBank/DDBJ whole genome shotgun (WGS) entry which is preliminary data.</text>
</comment>